<organism evidence="2 3">
    <name type="scientific">Knipowitschia caucasica</name>
    <name type="common">Caucasian dwarf goby</name>
    <name type="synonym">Pomatoschistus caucasicus</name>
    <dbReference type="NCBI Taxonomy" id="637954"/>
    <lineage>
        <taxon>Eukaryota</taxon>
        <taxon>Metazoa</taxon>
        <taxon>Chordata</taxon>
        <taxon>Craniata</taxon>
        <taxon>Vertebrata</taxon>
        <taxon>Euteleostomi</taxon>
        <taxon>Actinopterygii</taxon>
        <taxon>Neopterygii</taxon>
        <taxon>Teleostei</taxon>
        <taxon>Neoteleostei</taxon>
        <taxon>Acanthomorphata</taxon>
        <taxon>Gobiaria</taxon>
        <taxon>Gobiiformes</taxon>
        <taxon>Gobioidei</taxon>
        <taxon>Gobiidae</taxon>
        <taxon>Gobiinae</taxon>
        <taxon>Knipowitschia</taxon>
    </lineage>
</organism>
<dbReference type="AlphaFoldDB" id="A0AAV2L0K4"/>
<feature type="region of interest" description="Disordered" evidence="1">
    <location>
        <begin position="65"/>
        <end position="89"/>
    </location>
</feature>
<evidence type="ECO:0000313" key="3">
    <source>
        <dbReference type="Proteomes" id="UP001497482"/>
    </source>
</evidence>
<name>A0AAV2L0K4_KNICA</name>
<evidence type="ECO:0000256" key="1">
    <source>
        <dbReference type="SAM" id="MobiDB-lite"/>
    </source>
</evidence>
<dbReference type="EMBL" id="OZ035824">
    <property type="protein sequence ID" value="CAL1593760.1"/>
    <property type="molecule type" value="Genomic_DNA"/>
</dbReference>
<sequence length="89" mass="9254">MCVDQAATVQVGPGHMTGADGGSPTKLELLLHQGWHRDGRGLSARVAGVKRGVLGHRDRTEGFHCPTGSLEIMSGIATGQSKDPPGRSP</sequence>
<accession>A0AAV2L0K4</accession>
<evidence type="ECO:0000313" key="2">
    <source>
        <dbReference type="EMBL" id="CAL1593760.1"/>
    </source>
</evidence>
<gene>
    <name evidence="2" type="ORF">KC01_LOCUS22791</name>
</gene>
<dbReference type="Proteomes" id="UP001497482">
    <property type="component" value="Chromosome 2"/>
</dbReference>
<reference evidence="2 3" key="1">
    <citation type="submission" date="2024-04" db="EMBL/GenBank/DDBJ databases">
        <authorList>
            <person name="Waldvogel A.-M."/>
            <person name="Schoenle A."/>
        </authorList>
    </citation>
    <scope>NUCLEOTIDE SEQUENCE [LARGE SCALE GENOMIC DNA]</scope>
</reference>
<proteinExistence type="predicted"/>
<keyword evidence="3" id="KW-1185">Reference proteome</keyword>
<protein>
    <submittedName>
        <fullName evidence="2">Uncharacterized protein</fullName>
    </submittedName>
</protein>